<dbReference type="HOGENOM" id="CLU_2973319_0_0_5"/>
<accession>Q0C1K5</accession>
<protein>
    <submittedName>
        <fullName evidence="1">Uncharacterized protein</fullName>
    </submittedName>
</protein>
<gene>
    <name evidence="1" type="ordered locus">HNE_1681</name>
</gene>
<dbReference type="Proteomes" id="UP000001959">
    <property type="component" value="Chromosome"/>
</dbReference>
<dbReference type="AlphaFoldDB" id="Q0C1K5"/>
<reference evidence="1 2" key="1">
    <citation type="journal article" date="2006" name="J. Bacteriol.">
        <title>Comparative genomic evidence for a close relationship between the dimorphic prosthecate bacteria Hyphomonas neptunium and Caulobacter crescentus.</title>
        <authorList>
            <person name="Badger J.H."/>
            <person name="Hoover T.R."/>
            <person name="Brun Y.V."/>
            <person name="Weiner R.M."/>
            <person name="Laub M.T."/>
            <person name="Alexandre G."/>
            <person name="Mrazek J."/>
            <person name="Ren Q."/>
            <person name="Paulsen I.T."/>
            <person name="Nelson K.E."/>
            <person name="Khouri H.M."/>
            <person name="Radune D."/>
            <person name="Sosa J."/>
            <person name="Dodson R.J."/>
            <person name="Sullivan S.A."/>
            <person name="Rosovitz M.J."/>
            <person name="Madupu R."/>
            <person name="Brinkac L.M."/>
            <person name="Durkin A.S."/>
            <person name="Daugherty S.C."/>
            <person name="Kothari S.P."/>
            <person name="Giglio M.G."/>
            <person name="Zhou L."/>
            <person name="Haft D.H."/>
            <person name="Selengut J.D."/>
            <person name="Davidsen T.M."/>
            <person name="Yang Q."/>
            <person name="Zafar N."/>
            <person name="Ward N.L."/>
        </authorList>
    </citation>
    <scope>NUCLEOTIDE SEQUENCE [LARGE SCALE GENOMIC DNA]</scope>
    <source>
        <strain evidence="1 2">ATCC 15444</strain>
    </source>
</reference>
<proteinExistence type="predicted"/>
<sequence>METPTITQRLRRELVSRLFSFWGRVFVRGLRHGCSAGALSTVPATIAAYFLREALFAS</sequence>
<organism evidence="1 2">
    <name type="scientific">Hyphomonas neptunium (strain ATCC 15444)</name>
    <dbReference type="NCBI Taxonomy" id="228405"/>
    <lineage>
        <taxon>Bacteria</taxon>
        <taxon>Pseudomonadati</taxon>
        <taxon>Pseudomonadota</taxon>
        <taxon>Alphaproteobacteria</taxon>
        <taxon>Hyphomonadales</taxon>
        <taxon>Hyphomonadaceae</taxon>
        <taxon>Hyphomonas</taxon>
    </lineage>
</organism>
<dbReference type="EMBL" id="CP000158">
    <property type="protein sequence ID" value="ABI77820.1"/>
    <property type="molecule type" value="Genomic_DNA"/>
</dbReference>
<dbReference type="KEGG" id="hne:HNE_1681"/>
<evidence type="ECO:0000313" key="2">
    <source>
        <dbReference type="Proteomes" id="UP000001959"/>
    </source>
</evidence>
<keyword evidence="2" id="KW-1185">Reference proteome</keyword>
<name>Q0C1K5_HYPNA</name>
<evidence type="ECO:0000313" key="1">
    <source>
        <dbReference type="EMBL" id="ABI77820.1"/>
    </source>
</evidence>